<evidence type="ECO:0000313" key="2">
    <source>
        <dbReference type="EMBL" id="CEG45345.1"/>
    </source>
</evidence>
<evidence type="ECO:0000313" key="3">
    <source>
        <dbReference type="Proteomes" id="UP000054928"/>
    </source>
</evidence>
<dbReference type="EMBL" id="CCYD01001572">
    <property type="protein sequence ID" value="CEG45345.1"/>
    <property type="molecule type" value="Genomic_DNA"/>
</dbReference>
<protein>
    <submittedName>
        <fullName evidence="2">Uncharacterized protein</fullName>
    </submittedName>
</protein>
<dbReference type="Proteomes" id="UP000054928">
    <property type="component" value="Unassembled WGS sequence"/>
</dbReference>
<keyword evidence="1" id="KW-0175">Coiled coil</keyword>
<dbReference type="AlphaFoldDB" id="A0A0P1AXG5"/>
<sequence>MFRNTSLVAEPPQISVPNMEERYIEIDLYKAILRLPLNNPMTFEELLSPVMEDDTANLEMNDDEIIAMKQEVEEEENDDQKNEDVEKQIAANLEKLKSLAITASLLNVTNPRDRVVLRRI</sequence>
<dbReference type="GeneID" id="36396704"/>
<dbReference type="RefSeq" id="XP_024581714.1">
    <property type="nucleotide sequence ID" value="XM_024716080.1"/>
</dbReference>
<reference evidence="3" key="1">
    <citation type="submission" date="2014-09" db="EMBL/GenBank/DDBJ databases">
        <authorList>
            <person name="Sharma Rahul"/>
            <person name="Thines Marco"/>
        </authorList>
    </citation>
    <scope>NUCLEOTIDE SEQUENCE [LARGE SCALE GENOMIC DNA]</scope>
</reference>
<name>A0A0P1AXG5_PLAHL</name>
<keyword evidence="3" id="KW-1185">Reference proteome</keyword>
<dbReference type="OMA" id="NMEERYI"/>
<evidence type="ECO:0000256" key="1">
    <source>
        <dbReference type="SAM" id="Coils"/>
    </source>
</evidence>
<organism evidence="2 3">
    <name type="scientific">Plasmopara halstedii</name>
    <name type="common">Downy mildew of sunflower</name>
    <dbReference type="NCBI Taxonomy" id="4781"/>
    <lineage>
        <taxon>Eukaryota</taxon>
        <taxon>Sar</taxon>
        <taxon>Stramenopiles</taxon>
        <taxon>Oomycota</taxon>
        <taxon>Peronosporomycetes</taxon>
        <taxon>Peronosporales</taxon>
        <taxon>Peronosporaceae</taxon>
        <taxon>Plasmopara</taxon>
    </lineage>
</organism>
<accession>A0A0P1AXG5</accession>
<feature type="coiled-coil region" evidence="1">
    <location>
        <begin position="58"/>
        <end position="88"/>
    </location>
</feature>
<proteinExistence type="predicted"/>